<proteinExistence type="predicted"/>
<feature type="region of interest" description="Disordered" evidence="1">
    <location>
        <begin position="51"/>
        <end position="83"/>
    </location>
</feature>
<accession>A0A0B6Y3M6</accession>
<feature type="non-terminal residue" evidence="2">
    <location>
        <position position="83"/>
    </location>
</feature>
<protein>
    <submittedName>
        <fullName evidence="2">Uncharacterized protein</fullName>
    </submittedName>
</protein>
<organism evidence="2">
    <name type="scientific">Arion vulgaris</name>
    <dbReference type="NCBI Taxonomy" id="1028688"/>
    <lineage>
        <taxon>Eukaryota</taxon>
        <taxon>Metazoa</taxon>
        <taxon>Spiralia</taxon>
        <taxon>Lophotrochozoa</taxon>
        <taxon>Mollusca</taxon>
        <taxon>Gastropoda</taxon>
        <taxon>Heterobranchia</taxon>
        <taxon>Euthyneura</taxon>
        <taxon>Panpulmonata</taxon>
        <taxon>Eupulmonata</taxon>
        <taxon>Stylommatophora</taxon>
        <taxon>Helicina</taxon>
        <taxon>Arionoidea</taxon>
        <taxon>Arionidae</taxon>
        <taxon>Arion</taxon>
    </lineage>
</organism>
<evidence type="ECO:0000313" key="2">
    <source>
        <dbReference type="EMBL" id="CEK50734.1"/>
    </source>
</evidence>
<gene>
    <name evidence="2" type="primary">ORF11545</name>
</gene>
<feature type="compositionally biased region" description="Low complexity" evidence="1">
    <location>
        <begin position="74"/>
        <end position="83"/>
    </location>
</feature>
<dbReference type="AlphaFoldDB" id="A0A0B6Y3M6"/>
<dbReference type="EMBL" id="HACG01003869">
    <property type="protein sequence ID" value="CEK50734.1"/>
    <property type="molecule type" value="Transcribed_RNA"/>
</dbReference>
<name>A0A0B6Y3M6_9EUPU</name>
<feature type="non-terminal residue" evidence="2">
    <location>
        <position position="1"/>
    </location>
</feature>
<evidence type="ECO:0000256" key="1">
    <source>
        <dbReference type="SAM" id="MobiDB-lite"/>
    </source>
</evidence>
<reference evidence="2" key="1">
    <citation type="submission" date="2014-12" db="EMBL/GenBank/DDBJ databases">
        <title>Insight into the proteome of Arion vulgaris.</title>
        <authorList>
            <person name="Aradska J."/>
            <person name="Bulat T."/>
            <person name="Smidak R."/>
            <person name="Sarate P."/>
            <person name="Gangsoo J."/>
            <person name="Sialana F."/>
            <person name="Bilban M."/>
            <person name="Lubec G."/>
        </authorList>
    </citation>
    <scope>NUCLEOTIDE SEQUENCE</scope>
    <source>
        <tissue evidence="2">Skin</tissue>
    </source>
</reference>
<sequence length="83" mass="8648">SEKDVPKSLSLRPSPIKLSDLSVNTFGKPSSPTEGGKDFQLTAAKVRISQSSGIIMDGHPPQQRAPFLSSAGRTSTSSTSSSS</sequence>